<proteinExistence type="predicted"/>
<sequence length="76" mass="8606">MKFAFYASNTSLKNISVAVYELENGNYNLVVEKDGEQVKGTYAHEISVEDYEDLPHDPCNSLVRFYAAAELCGFEF</sequence>
<name>A0A378Q074_MORBO</name>
<reference evidence="1 2" key="1">
    <citation type="submission" date="2018-06" db="EMBL/GenBank/DDBJ databases">
        <authorList>
            <consortium name="Pathogen Informatics"/>
            <person name="Doyle S."/>
        </authorList>
    </citation>
    <scope>NUCLEOTIDE SEQUENCE [LARGE SCALE GENOMIC DNA]</scope>
    <source>
        <strain evidence="1 2">NCTC9426</strain>
    </source>
</reference>
<accession>A0A378Q074</accession>
<dbReference type="Proteomes" id="UP000254133">
    <property type="component" value="Unassembled WGS sequence"/>
</dbReference>
<organism evidence="1 2">
    <name type="scientific">Moraxella bovis</name>
    <dbReference type="NCBI Taxonomy" id="476"/>
    <lineage>
        <taxon>Bacteria</taxon>
        <taxon>Pseudomonadati</taxon>
        <taxon>Pseudomonadota</taxon>
        <taxon>Gammaproteobacteria</taxon>
        <taxon>Moraxellales</taxon>
        <taxon>Moraxellaceae</taxon>
        <taxon>Moraxella</taxon>
    </lineage>
</organism>
<dbReference type="AlphaFoldDB" id="A0A378Q074"/>
<gene>
    <name evidence="1" type="ORF">NCTC9426_02528</name>
</gene>
<evidence type="ECO:0000313" key="2">
    <source>
        <dbReference type="Proteomes" id="UP000254133"/>
    </source>
</evidence>
<evidence type="ECO:0000313" key="1">
    <source>
        <dbReference type="EMBL" id="STY93794.1"/>
    </source>
</evidence>
<dbReference type="EMBL" id="UGPZ01000003">
    <property type="protein sequence ID" value="STY93794.1"/>
    <property type="molecule type" value="Genomic_DNA"/>
</dbReference>
<protein>
    <submittedName>
        <fullName evidence="1">Uncharacterized protein</fullName>
    </submittedName>
</protein>
<dbReference type="RefSeq" id="WP_115369973.1">
    <property type="nucleotide sequence ID" value="NZ_UGPZ01000003.1"/>
</dbReference>